<evidence type="ECO:0000313" key="3">
    <source>
        <dbReference type="EMBL" id="KAG8097581.1"/>
    </source>
</evidence>
<dbReference type="PANTHER" id="PTHR33598:SF2">
    <property type="entry name" value="MAR-BINDING FILAMENT-LIKE PROTEIN"/>
    <property type="match status" value="1"/>
</dbReference>
<accession>A0A8J5WXM6</accession>
<organism evidence="3 4">
    <name type="scientific">Zizania palustris</name>
    <name type="common">Northern wild rice</name>
    <dbReference type="NCBI Taxonomy" id="103762"/>
    <lineage>
        <taxon>Eukaryota</taxon>
        <taxon>Viridiplantae</taxon>
        <taxon>Streptophyta</taxon>
        <taxon>Embryophyta</taxon>
        <taxon>Tracheophyta</taxon>
        <taxon>Spermatophyta</taxon>
        <taxon>Magnoliopsida</taxon>
        <taxon>Liliopsida</taxon>
        <taxon>Poales</taxon>
        <taxon>Poaceae</taxon>
        <taxon>BOP clade</taxon>
        <taxon>Oryzoideae</taxon>
        <taxon>Oryzeae</taxon>
        <taxon>Zizaniinae</taxon>
        <taxon>Zizania</taxon>
    </lineage>
</organism>
<dbReference type="EMBL" id="JAAALK010000079">
    <property type="protein sequence ID" value="KAG8097581.1"/>
    <property type="molecule type" value="Genomic_DNA"/>
</dbReference>
<reference evidence="3" key="1">
    <citation type="journal article" date="2021" name="bioRxiv">
        <title>Whole Genome Assembly and Annotation of Northern Wild Rice, Zizania palustris L., Supports a Whole Genome Duplication in the Zizania Genus.</title>
        <authorList>
            <person name="Haas M."/>
            <person name="Kono T."/>
            <person name="Macchietto M."/>
            <person name="Millas R."/>
            <person name="McGilp L."/>
            <person name="Shao M."/>
            <person name="Duquette J."/>
            <person name="Hirsch C.N."/>
            <person name="Kimball J."/>
        </authorList>
    </citation>
    <scope>NUCLEOTIDE SEQUENCE</scope>
    <source>
        <tissue evidence="3">Fresh leaf tissue</tissue>
    </source>
</reference>
<keyword evidence="4" id="KW-1185">Reference proteome</keyword>
<evidence type="ECO:0000256" key="2">
    <source>
        <dbReference type="SAM" id="MobiDB-lite"/>
    </source>
</evidence>
<proteinExistence type="predicted"/>
<comment type="caution">
    <text evidence="3">The sequence shown here is derived from an EMBL/GenBank/DDBJ whole genome shotgun (WGS) entry which is preliminary data.</text>
</comment>
<dbReference type="OrthoDB" id="4115at2759"/>
<dbReference type="AlphaFoldDB" id="A0A8J5WXM6"/>
<dbReference type="Proteomes" id="UP000729402">
    <property type="component" value="Unassembled WGS sequence"/>
</dbReference>
<dbReference type="InterPro" id="IPR008479">
    <property type="entry name" value="DUF760"/>
</dbReference>
<sequence length="497" mass="54471">MAASAGVDEQVDGVIHANPPTHPRSSRTRPRVPPRGPHVSDAEAEEPESSFATPPPPVRTRKRLKSPIIATAARPRRGKESLARSPAPPRGLSRAPSTGHMTTASCLRPPLPHSSAAAAQRLRVLLPPQLPVGLAGGSWHPRRRLAGVGVAAASASPFDELYARGRPAHGPSKKSILWNLIQDIEPLDLSVIQKDVSPETVDAMKRTISGMLGLLPSDQFRVVVEALWNPFFKLLVSSIMTGYTLRNAEYRLSFERNLELSEEGAECQKRDISENDNHNTNLGSPVTIFRLSEEEMPQDSGKKDEELPCENMGEDLGKLTPQVEDYIIDLQSRLDAVKKELHDLRRKNSALQMQQFVGEEKNDLLDYLRSLTPEKVAELSESTSPGVQEAIHSVVHGLLATLSPKIHSKDPPPLGNASGGALNLGGEDDDCAELVENASLPFQPLISIPRDYLARLLFWCMLLGHYIRGLEYRLELTQLLRISSDVGSFPSGDDHVI</sequence>
<dbReference type="Pfam" id="PF05542">
    <property type="entry name" value="DUF760"/>
    <property type="match status" value="2"/>
</dbReference>
<protein>
    <submittedName>
        <fullName evidence="3">Uncharacterized protein</fullName>
    </submittedName>
</protein>
<name>A0A8J5WXM6_ZIZPA</name>
<evidence type="ECO:0000313" key="4">
    <source>
        <dbReference type="Proteomes" id="UP000729402"/>
    </source>
</evidence>
<feature type="region of interest" description="Disordered" evidence="2">
    <location>
        <begin position="1"/>
        <end position="101"/>
    </location>
</feature>
<keyword evidence="1" id="KW-0175">Coiled coil</keyword>
<feature type="coiled-coil region" evidence="1">
    <location>
        <begin position="327"/>
        <end position="354"/>
    </location>
</feature>
<dbReference type="PANTHER" id="PTHR33598">
    <property type="entry name" value="OS02G0833400 PROTEIN"/>
    <property type="match status" value="1"/>
</dbReference>
<reference evidence="3" key="2">
    <citation type="submission" date="2021-02" db="EMBL/GenBank/DDBJ databases">
        <authorList>
            <person name="Kimball J.A."/>
            <person name="Haas M.W."/>
            <person name="Macchietto M."/>
            <person name="Kono T."/>
            <person name="Duquette J."/>
            <person name="Shao M."/>
        </authorList>
    </citation>
    <scope>NUCLEOTIDE SEQUENCE</scope>
    <source>
        <tissue evidence="3">Fresh leaf tissue</tissue>
    </source>
</reference>
<gene>
    <name evidence="3" type="ORF">GUJ93_ZPchr0013g36250</name>
</gene>
<evidence type="ECO:0000256" key="1">
    <source>
        <dbReference type="SAM" id="Coils"/>
    </source>
</evidence>